<dbReference type="Gene3D" id="2.30.30.40">
    <property type="entry name" value="SH3 Domains"/>
    <property type="match status" value="2"/>
</dbReference>
<dbReference type="InterPro" id="IPR036028">
    <property type="entry name" value="SH3-like_dom_sf"/>
</dbReference>
<dbReference type="InterPro" id="IPR035755">
    <property type="entry name" value="RIM-BP_SH3_3"/>
</dbReference>
<dbReference type="Gene3D" id="2.60.40.10">
    <property type="entry name" value="Immunoglobulins"/>
    <property type="match status" value="2"/>
</dbReference>
<dbReference type="SMART" id="SM00060">
    <property type="entry name" value="FN3"/>
    <property type="match status" value="3"/>
</dbReference>
<dbReference type="InterPro" id="IPR013783">
    <property type="entry name" value="Ig-like_fold"/>
</dbReference>
<dbReference type="EMBL" id="CAJPVJ010007248">
    <property type="protein sequence ID" value="CAG2171099.1"/>
    <property type="molecule type" value="Genomic_DNA"/>
</dbReference>
<dbReference type="InterPro" id="IPR035753">
    <property type="entry name" value="RIM-BP_SH3_2"/>
</dbReference>
<feature type="domain" description="Fibronectin type-III" evidence="7">
    <location>
        <begin position="2"/>
        <end position="93"/>
    </location>
</feature>
<keyword evidence="2 4" id="KW-0728">SH3 domain</keyword>
<dbReference type="CDD" id="cd12013">
    <property type="entry name" value="SH3_RIM-BP_3"/>
    <property type="match status" value="1"/>
</dbReference>
<dbReference type="FunFam" id="2.30.30.40:FF:000016">
    <property type="entry name" value="RIMS-binding protein 2 isoform X2"/>
    <property type="match status" value="1"/>
</dbReference>
<dbReference type="PANTHER" id="PTHR14234">
    <property type="entry name" value="RIM BINDING PROTEIN-RELATED"/>
    <property type="match status" value="1"/>
</dbReference>
<name>A0A7R9QR01_9ACAR</name>
<accession>A0A7R9QR01</accession>
<dbReference type="SUPFAM" id="SSF49265">
    <property type="entry name" value="Fibronectin type III"/>
    <property type="match status" value="2"/>
</dbReference>
<organism evidence="8">
    <name type="scientific">Oppiella nova</name>
    <dbReference type="NCBI Taxonomy" id="334625"/>
    <lineage>
        <taxon>Eukaryota</taxon>
        <taxon>Metazoa</taxon>
        <taxon>Ecdysozoa</taxon>
        <taxon>Arthropoda</taxon>
        <taxon>Chelicerata</taxon>
        <taxon>Arachnida</taxon>
        <taxon>Acari</taxon>
        <taxon>Acariformes</taxon>
        <taxon>Sarcoptiformes</taxon>
        <taxon>Oribatida</taxon>
        <taxon>Brachypylina</taxon>
        <taxon>Oppioidea</taxon>
        <taxon>Oppiidae</taxon>
        <taxon>Oppiella</taxon>
    </lineage>
</organism>
<dbReference type="PROSITE" id="PS50002">
    <property type="entry name" value="SH3"/>
    <property type="match status" value="2"/>
</dbReference>
<evidence type="ECO:0000259" key="7">
    <source>
        <dbReference type="PROSITE" id="PS50853"/>
    </source>
</evidence>
<dbReference type="GO" id="GO:0045202">
    <property type="term" value="C:synapse"/>
    <property type="evidence" value="ECO:0007669"/>
    <property type="project" value="GOC"/>
</dbReference>
<reference evidence="8" key="1">
    <citation type="submission" date="2020-11" db="EMBL/GenBank/DDBJ databases">
        <authorList>
            <person name="Tran Van P."/>
        </authorList>
    </citation>
    <scope>NUCLEOTIDE SEQUENCE</scope>
</reference>
<dbReference type="InterPro" id="IPR001452">
    <property type="entry name" value="SH3_domain"/>
</dbReference>
<dbReference type="OrthoDB" id="4158657at2759"/>
<feature type="compositionally biased region" description="Low complexity" evidence="5">
    <location>
        <begin position="632"/>
        <end position="644"/>
    </location>
</feature>
<sequence length="662" mass="73437">APPQRLLLERQLHKSVLIGWLHPECPKAFIESFQIYVDGVLKATIPSGDRTKALVEGVDSSMPHRISVRATDRSGRQSKDPACTIVIGKSIPFAPCCVKASNISSDSAVISWIPCNSNFYHVVAVNSVEVRTVRPSVFKHLITGLAANTMYRVSVRAKPGKLLCSDEKNPKKLEMLTTFVDFRTLPKSLPDPPVDIQVESGPQEGTLLVTWLPVTLNQFGTSNNCPVTGYAVFAGHKKLSEIDSPTGDHALLEICSLEHLHKKAVTVRTKSGENLSQDSMPCQIPDELLKLPPMAVHSKKAVYDAHRTKQQAVSRPSTRTSATTRALQQKHHHQSHHHMQQTGHQMQQQSHHHMITGQSMGGRMDDGMSGQDLISRMNIPAIEITKDTPSESINPIESYSEEEFETMRQRSSGGHMAGQRAYGSSPVPPHRTRAISDYERSHFGPSDHTPNRRVGGPQMQRDRERGIRWFVALFDYDPLSMSPNPDAAEEELPFQEGQLIKIYGDKDGDGFYRGEANGRAGFVPCNMVSEVQYDNESDMRQRQLHQQGADPWSHLNVRKMVALYDYDPQELSPNVDAEMELAFNTGDIVYIYGDMDEDGFFMGEVNGVRGLVPSNFLSEAGPGGQTGGVGGPQQPLQQPQPVDPNARHVSRFKGGEWSTRML</sequence>
<dbReference type="FunFam" id="2.60.40.10:FF:000072">
    <property type="entry name" value="RIMS-binding protein 2 isoform X1"/>
    <property type="match status" value="1"/>
</dbReference>
<evidence type="ECO:0000256" key="1">
    <source>
        <dbReference type="ARBA" id="ARBA00010749"/>
    </source>
</evidence>
<evidence type="ECO:0008006" key="10">
    <source>
        <dbReference type="Google" id="ProtNLM"/>
    </source>
</evidence>
<dbReference type="PROSITE" id="PS50853">
    <property type="entry name" value="FN3"/>
    <property type="match status" value="2"/>
</dbReference>
<feature type="compositionally biased region" description="Basic residues" evidence="5">
    <location>
        <begin position="328"/>
        <end position="339"/>
    </location>
</feature>
<dbReference type="SMART" id="SM00326">
    <property type="entry name" value="SH3"/>
    <property type="match status" value="2"/>
</dbReference>
<evidence type="ECO:0000256" key="2">
    <source>
        <dbReference type="ARBA" id="ARBA00022443"/>
    </source>
</evidence>
<proteinExistence type="inferred from homology"/>
<feature type="region of interest" description="Disordered" evidence="5">
    <location>
        <begin position="440"/>
        <end position="460"/>
    </location>
</feature>
<dbReference type="AlphaFoldDB" id="A0A7R9QR01"/>
<dbReference type="InterPro" id="IPR003961">
    <property type="entry name" value="FN3_dom"/>
</dbReference>
<dbReference type="CDD" id="cd12012">
    <property type="entry name" value="SH3_RIM-BP_2"/>
    <property type="match status" value="1"/>
</dbReference>
<dbReference type="InterPro" id="IPR040325">
    <property type="entry name" value="RIMBP1/2/3"/>
</dbReference>
<feature type="compositionally biased region" description="Low complexity" evidence="5">
    <location>
        <begin position="312"/>
        <end position="326"/>
    </location>
</feature>
<feature type="domain" description="Fibronectin type-III" evidence="7">
    <location>
        <begin position="94"/>
        <end position="181"/>
    </location>
</feature>
<gene>
    <name evidence="8" type="ORF">ONB1V03_LOCUS10563</name>
</gene>
<evidence type="ECO:0000256" key="5">
    <source>
        <dbReference type="SAM" id="MobiDB-lite"/>
    </source>
</evidence>
<dbReference type="InterPro" id="IPR036116">
    <property type="entry name" value="FN3_sf"/>
</dbReference>
<dbReference type="Pfam" id="PF07653">
    <property type="entry name" value="SH3_2"/>
    <property type="match status" value="2"/>
</dbReference>
<evidence type="ECO:0000313" key="8">
    <source>
        <dbReference type="EMBL" id="CAD7653912.1"/>
    </source>
</evidence>
<feature type="compositionally biased region" description="Low complexity" evidence="5">
    <location>
        <begin position="340"/>
        <end position="349"/>
    </location>
</feature>
<dbReference type="CDD" id="cd00063">
    <property type="entry name" value="FN3"/>
    <property type="match status" value="2"/>
</dbReference>
<feature type="non-terminal residue" evidence="8">
    <location>
        <position position="1"/>
    </location>
</feature>
<evidence type="ECO:0000256" key="4">
    <source>
        <dbReference type="PROSITE-ProRule" id="PRU00192"/>
    </source>
</evidence>
<feature type="domain" description="SH3" evidence="6">
    <location>
        <begin position="555"/>
        <end position="622"/>
    </location>
</feature>
<dbReference type="Proteomes" id="UP000728032">
    <property type="component" value="Unassembled WGS sequence"/>
</dbReference>
<feature type="domain" description="SH3" evidence="6">
    <location>
        <begin position="465"/>
        <end position="533"/>
    </location>
</feature>
<dbReference type="SUPFAM" id="SSF50044">
    <property type="entry name" value="SH3-domain"/>
    <property type="match status" value="2"/>
</dbReference>
<evidence type="ECO:0000313" key="9">
    <source>
        <dbReference type="Proteomes" id="UP000728032"/>
    </source>
</evidence>
<dbReference type="PANTHER" id="PTHR14234:SF19">
    <property type="entry name" value="RIM-BINDING PROTEIN, ISOFORM F"/>
    <property type="match status" value="1"/>
</dbReference>
<feature type="compositionally biased region" description="Gly residues" evidence="5">
    <location>
        <begin position="621"/>
        <end position="631"/>
    </location>
</feature>
<evidence type="ECO:0000259" key="6">
    <source>
        <dbReference type="PROSITE" id="PS50002"/>
    </source>
</evidence>
<feature type="region of interest" description="Disordered" evidence="5">
    <location>
        <begin position="617"/>
        <end position="662"/>
    </location>
</feature>
<protein>
    <recommendedName>
        <fullName evidence="10">RIMS-binding protein 2</fullName>
    </recommendedName>
</protein>
<evidence type="ECO:0000256" key="3">
    <source>
        <dbReference type="ARBA" id="ARBA00022737"/>
    </source>
</evidence>
<comment type="similarity">
    <text evidence="1">Belongs to the RIMBP family.</text>
</comment>
<keyword evidence="9" id="KW-1185">Reference proteome</keyword>
<dbReference type="FunFam" id="2.30.30.40:FF:000023">
    <property type="entry name" value="RIMS-binding protein 2 isoform F"/>
    <property type="match status" value="1"/>
</dbReference>
<dbReference type="Pfam" id="PF25523">
    <property type="entry name" value="Ig_RIMBP2"/>
    <property type="match status" value="1"/>
</dbReference>
<dbReference type="InterPro" id="IPR057884">
    <property type="entry name" value="FN3_RIM-BP1/2/3"/>
</dbReference>
<keyword evidence="3" id="KW-0677">Repeat</keyword>
<feature type="compositionally biased region" description="Low complexity" evidence="5">
    <location>
        <begin position="357"/>
        <end position="369"/>
    </location>
</feature>
<dbReference type="EMBL" id="OC922073">
    <property type="protein sequence ID" value="CAD7653912.1"/>
    <property type="molecule type" value="Genomic_DNA"/>
</dbReference>
<dbReference type="GO" id="GO:0007274">
    <property type="term" value="P:neuromuscular synaptic transmission"/>
    <property type="evidence" value="ECO:0007669"/>
    <property type="project" value="TreeGrafter"/>
</dbReference>
<feature type="region of interest" description="Disordered" evidence="5">
    <location>
        <begin position="306"/>
        <end position="369"/>
    </location>
</feature>